<comment type="caution">
    <text evidence="1">The sequence shown here is derived from an EMBL/GenBank/DDBJ whole genome shotgun (WGS) entry which is preliminary data.</text>
</comment>
<protein>
    <recommendedName>
        <fullName evidence="3">Lipoprotein</fullName>
    </recommendedName>
</protein>
<accession>A0A098LCQ0</accession>
<organism evidence="1 2">
    <name type="scientific">Sporocytophaga myxococcoides</name>
    <dbReference type="NCBI Taxonomy" id="153721"/>
    <lineage>
        <taxon>Bacteria</taxon>
        <taxon>Pseudomonadati</taxon>
        <taxon>Bacteroidota</taxon>
        <taxon>Cytophagia</taxon>
        <taxon>Cytophagales</taxon>
        <taxon>Cytophagaceae</taxon>
        <taxon>Sporocytophaga</taxon>
    </lineage>
</organism>
<proteinExistence type="predicted"/>
<dbReference type="Proteomes" id="UP000030185">
    <property type="component" value="Unassembled WGS sequence"/>
</dbReference>
<dbReference type="STRING" id="153721.MYP_1156"/>
<evidence type="ECO:0008006" key="3">
    <source>
        <dbReference type="Google" id="ProtNLM"/>
    </source>
</evidence>
<dbReference type="RefSeq" id="WP_045459700.1">
    <property type="nucleotide sequence ID" value="NZ_BBLT01000002.1"/>
</dbReference>
<dbReference type="AlphaFoldDB" id="A0A098LCQ0"/>
<reference evidence="1 2" key="1">
    <citation type="submission" date="2014-09" db="EMBL/GenBank/DDBJ databases">
        <title>Sporocytophaga myxococcoides PG-01 genome sequencing.</title>
        <authorList>
            <person name="Liu L."/>
            <person name="Gao P.J."/>
            <person name="Chen G.J."/>
            <person name="Wang L.S."/>
        </authorList>
    </citation>
    <scope>NUCLEOTIDE SEQUENCE [LARGE SCALE GENOMIC DNA]</scope>
    <source>
        <strain evidence="1 2">PG-01</strain>
    </source>
</reference>
<name>A0A098LCQ0_9BACT</name>
<keyword evidence="2" id="KW-1185">Reference proteome</keyword>
<dbReference type="PROSITE" id="PS51257">
    <property type="entry name" value="PROKAR_LIPOPROTEIN"/>
    <property type="match status" value="1"/>
</dbReference>
<dbReference type="EMBL" id="BBLT01000002">
    <property type="protein sequence ID" value="GAL83928.1"/>
    <property type="molecule type" value="Genomic_DNA"/>
</dbReference>
<sequence length="340" mass="39367">MLRFFILVLLSLTTLSCSDRKNDAGTIRSFYYWKSIFSLNGKEKEAINTLGIKKIYLRFFDVDWTDKPEPKGHVILKDSIPGSLQIVPVVYLTNRTLSHIQPHTLEILADNITTSVKVFAKRNNVNFTELQIDCDWSDKTRDKYFNLLRLIKSKLPLSCILSATIRLHQVKYRNITGVPPADRGMLMFYNMGQLKPSASRNSIWNKKDAESYVAYTRKYPLPLDSTLPIFEWALQIRDGKIIDLLSKETLPDFTISDNFRMNKDKILAAEKSFYYQNKYIKEGDVFRMERVSGEDLEAAAKMLSHHLSTTPASVSLFDLDSKNFTDHDIEQLEEIFNYFN</sequence>
<gene>
    <name evidence="1" type="ORF">MYP_1156</name>
</gene>
<evidence type="ECO:0000313" key="2">
    <source>
        <dbReference type="Proteomes" id="UP000030185"/>
    </source>
</evidence>
<evidence type="ECO:0000313" key="1">
    <source>
        <dbReference type="EMBL" id="GAL83928.1"/>
    </source>
</evidence>
<dbReference type="OrthoDB" id="634553at2"/>
<dbReference type="eggNOG" id="ENOG502Z9D6">
    <property type="taxonomic scope" value="Bacteria"/>
</dbReference>